<feature type="non-terminal residue" evidence="5">
    <location>
        <position position="624"/>
    </location>
</feature>
<dbReference type="PANTHER" id="PTHR15036">
    <property type="entry name" value="PIKACHURIN-LIKE PROTEIN"/>
    <property type="match status" value="1"/>
</dbReference>
<accession>A0ABD0XGT5</accession>
<dbReference type="Proteomes" id="UP001557470">
    <property type="component" value="Unassembled WGS sequence"/>
</dbReference>
<keyword evidence="3" id="KW-0732">Signal</keyword>
<dbReference type="InterPro" id="IPR013320">
    <property type="entry name" value="ConA-like_dom_sf"/>
</dbReference>
<comment type="caution">
    <text evidence="5">The sequence shown here is derived from an EMBL/GenBank/DDBJ whole genome shotgun (WGS) entry which is preliminary data.</text>
</comment>
<feature type="signal peptide" evidence="3">
    <location>
        <begin position="1"/>
        <end position="31"/>
    </location>
</feature>
<dbReference type="InterPro" id="IPR001791">
    <property type="entry name" value="Laminin_G"/>
</dbReference>
<name>A0ABD0XGT5_UMBPY</name>
<evidence type="ECO:0000259" key="4">
    <source>
        <dbReference type="PROSITE" id="PS50025"/>
    </source>
</evidence>
<dbReference type="PANTHER" id="PTHR15036:SF47">
    <property type="entry name" value="LAMININ SUBUNIT ALPHA-4"/>
    <property type="match status" value="1"/>
</dbReference>
<feature type="region of interest" description="Disordered" evidence="2">
    <location>
        <begin position="590"/>
        <end position="624"/>
    </location>
</feature>
<dbReference type="PROSITE" id="PS50025">
    <property type="entry name" value="LAM_G_DOMAIN"/>
    <property type="match status" value="3"/>
</dbReference>
<dbReference type="InterPro" id="IPR050372">
    <property type="entry name" value="Neurexin-related_CASP"/>
</dbReference>
<evidence type="ECO:0000256" key="2">
    <source>
        <dbReference type="SAM" id="MobiDB-lite"/>
    </source>
</evidence>
<dbReference type="Pfam" id="PF02210">
    <property type="entry name" value="Laminin_G_2"/>
    <property type="match status" value="2"/>
</dbReference>
<evidence type="ECO:0000256" key="1">
    <source>
        <dbReference type="PROSITE-ProRule" id="PRU00122"/>
    </source>
</evidence>
<dbReference type="CDD" id="cd00110">
    <property type="entry name" value="LamG"/>
    <property type="match status" value="3"/>
</dbReference>
<dbReference type="EMBL" id="JAGEUA010000001">
    <property type="protein sequence ID" value="KAL1020659.1"/>
    <property type="molecule type" value="Genomic_DNA"/>
</dbReference>
<proteinExistence type="predicted"/>
<feature type="domain" description="Laminin G" evidence="4">
    <location>
        <begin position="234"/>
        <end position="412"/>
    </location>
</feature>
<feature type="domain" description="Laminin G" evidence="4">
    <location>
        <begin position="419"/>
        <end position="587"/>
    </location>
</feature>
<feature type="compositionally biased region" description="Gly residues" evidence="2">
    <location>
        <begin position="614"/>
        <end position="624"/>
    </location>
</feature>
<organism evidence="5 6">
    <name type="scientific">Umbra pygmaea</name>
    <name type="common">Eastern mudminnow</name>
    <dbReference type="NCBI Taxonomy" id="75934"/>
    <lineage>
        <taxon>Eukaryota</taxon>
        <taxon>Metazoa</taxon>
        <taxon>Chordata</taxon>
        <taxon>Craniata</taxon>
        <taxon>Vertebrata</taxon>
        <taxon>Euteleostomi</taxon>
        <taxon>Actinopterygii</taxon>
        <taxon>Neopterygii</taxon>
        <taxon>Teleostei</taxon>
        <taxon>Protacanthopterygii</taxon>
        <taxon>Esociformes</taxon>
        <taxon>Umbridae</taxon>
        <taxon>Umbra</taxon>
    </lineage>
</organism>
<sequence length="624" mass="69772">MVHVKMAAALIIQLYLFALVSVPVKFDGTSGVQVRIPSNLADLAAYNSLKFYITLSPATRARRQDQTDKQFVFYLGNKNSSKEFLGMILQGQRLHWLFNVGGDTAEVEMPEDVLTDGNFNSILLERILQYGQMSISSETHERQVKVEVEAGGDYGLLNLQTDETVFYVGGYPDSFTPPVQLQVPNFKGCIELETLNEQVLSIYNFESIFQLNTTEEKPCGGIKPVSTQPWVNDAAYFDGTGYAEVTFKGDSEKKMYRFGLEVKLISHSGIVLLLQSQEKFLCMAVQKGRLRVFYDITGTLEELHPKDQESPDLKLNDAEPKFLEFIIIYDATTRVILRNNRQTLINFVFTTPLPRFEGNYYLAGVPEEKMPETLKALFPHQGSLKGCFRNIKAMNTYIDLKMMTNSGISYGCPNDLLVTREAFFSGQSYLNLSPDNIPDLGNNFYAGFGFRTDQRNGIMFYHQAQDWVCQVLMDNGHVVVRAGNNEVKTEKTYNDDSDHYLALYSNTNGVRLYVDDVLEKTEDTGRGGGSSPLALLAGGVYLGGTPDHSLSNYTGCLSNLFIKRDKSPQMVMDLMSSNENIDVLLDCPASKKPQQIMATPPRQKSSKGKIRKPAGGGRSVGQSR</sequence>
<dbReference type="Pfam" id="PF00054">
    <property type="entry name" value="Laminin_G_1"/>
    <property type="match status" value="1"/>
</dbReference>
<gene>
    <name evidence="5" type="ORF">UPYG_G00002980</name>
</gene>
<feature type="domain" description="Laminin G" evidence="4">
    <location>
        <begin position="23"/>
        <end position="219"/>
    </location>
</feature>
<dbReference type="SUPFAM" id="SSF49899">
    <property type="entry name" value="Concanavalin A-like lectins/glucanases"/>
    <property type="match status" value="3"/>
</dbReference>
<dbReference type="SMART" id="SM00282">
    <property type="entry name" value="LamG"/>
    <property type="match status" value="3"/>
</dbReference>
<evidence type="ECO:0000313" key="6">
    <source>
        <dbReference type="Proteomes" id="UP001557470"/>
    </source>
</evidence>
<keyword evidence="6" id="KW-1185">Reference proteome</keyword>
<dbReference type="AlphaFoldDB" id="A0ABD0XGT5"/>
<protein>
    <recommendedName>
        <fullName evidence="4">Laminin G domain-containing protein</fullName>
    </recommendedName>
</protein>
<evidence type="ECO:0000256" key="3">
    <source>
        <dbReference type="SAM" id="SignalP"/>
    </source>
</evidence>
<feature type="chain" id="PRO_5044859025" description="Laminin G domain-containing protein" evidence="3">
    <location>
        <begin position="32"/>
        <end position="624"/>
    </location>
</feature>
<evidence type="ECO:0000313" key="5">
    <source>
        <dbReference type="EMBL" id="KAL1020659.1"/>
    </source>
</evidence>
<reference evidence="5 6" key="1">
    <citation type="submission" date="2024-06" db="EMBL/GenBank/DDBJ databases">
        <authorList>
            <person name="Pan Q."/>
            <person name="Wen M."/>
            <person name="Jouanno E."/>
            <person name="Zahm M."/>
            <person name="Klopp C."/>
            <person name="Cabau C."/>
            <person name="Louis A."/>
            <person name="Berthelot C."/>
            <person name="Parey E."/>
            <person name="Roest Crollius H."/>
            <person name="Montfort J."/>
            <person name="Robinson-Rechavi M."/>
            <person name="Bouchez O."/>
            <person name="Lampietro C."/>
            <person name="Lopez Roques C."/>
            <person name="Donnadieu C."/>
            <person name="Postlethwait J."/>
            <person name="Bobe J."/>
            <person name="Verreycken H."/>
            <person name="Guiguen Y."/>
        </authorList>
    </citation>
    <scope>NUCLEOTIDE SEQUENCE [LARGE SCALE GENOMIC DNA]</scope>
    <source>
        <strain evidence="5">Up_M1</strain>
        <tissue evidence="5">Testis</tissue>
    </source>
</reference>
<comment type="caution">
    <text evidence="1">Lacks conserved residue(s) required for the propagation of feature annotation.</text>
</comment>
<dbReference type="Gene3D" id="2.60.120.200">
    <property type="match status" value="3"/>
</dbReference>